<keyword evidence="6" id="KW-1185">Reference proteome</keyword>
<dbReference type="InterPro" id="IPR036259">
    <property type="entry name" value="MFS_trans_sf"/>
</dbReference>
<feature type="transmembrane region" description="Helical" evidence="4">
    <location>
        <begin position="294"/>
        <end position="313"/>
    </location>
</feature>
<evidence type="ECO:0000256" key="3">
    <source>
        <dbReference type="ARBA" id="ARBA00023136"/>
    </source>
</evidence>
<evidence type="ECO:0000256" key="1">
    <source>
        <dbReference type="ARBA" id="ARBA00022692"/>
    </source>
</evidence>
<evidence type="ECO:0008006" key="7">
    <source>
        <dbReference type="Google" id="ProtNLM"/>
    </source>
</evidence>
<keyword evidence="1 4" id="KW-0812">Transmembrane</keyword>
<evidence type="ECO:0000256" key="4">
    <source>
        <dbReference type="SAM" id="Phobius"/>
    </source>
</evidence>
<dbReference type="PANTHER" id="PTHR23121">
    <property type="entry name" value="SODIUM-DEPENDENT GLUCOSE TRANSPORTER 1"/>
    <property type="match status" value="1"/>
</dbReference>
<feature type="transmembrane region" description="Helical" evidence="4">
    <location>
        <begin position="247"/>
        <end position="274"/>
    </location>
</feature>
<name>A0A4Y2CES5_ARAVE</name>
<comment type="caution">
    <text evidence="5">The sequence shown here is derived from an EMBL/GenBank/DDBJ whole genome shotgun (WGS) entry which is preliminary data.</text>
</comment>
<organism evidence="5 6">
    <name type="scientific">Araneus ventricosus</name>
    <name type="common">Orbweaver spider</name>
    <name type="synonym">Epeira ventricosa</name>
    <dbReference type="NCBI Taxonomy" id="182803"/>
    <lineage>
        <taxon>Eukaryota</taxon>
        <taxon>Metazoa</taxon>
        <taxon>Ecdysozoa</taxon>
        <taxon>Arthropoda</taxon>
        <taxon>Chelicerata</taxon>
        <taxon>Arachnida</taxon>
        <taxon>Araneae</taxon>
        <taxon>Araneomorphae</taxon>
        <taxon>Entelegynae</taxon>
        <taxon>Araneoidea</taxon>
        <taxon>Araneidae</taxon>
        <taxon>Araneus</taxon>
    </lineage>
</organism>
<dbReference type="AlphaFoldDB" id="A0A4Y2CES5"/>
<feature type="transmembrane region" description="Helical" evidence="4">
    <location>
        <begin position="346"/>
        <end position="369"/>
    </location>
</feature>
<keyword evidence="3 4" id="KW-0472">Membrane</keyword>
<feature type="transmembrane region" description="Helical" evidence="4">
    <location>
        <begin position="124"/>
        <end position="145"/>
    </location>
</feature>
<accession>A0A4Y2CES5</accession>
<feature type="transmembrane region" description="Helical" evidence="4">
    <location>
        <begin position="410"/>
        <end position="431"/>
    </location>
</feature>
<feature type="transmembrane region" description="Helical" evidence="4">
    <location>
        <begin position="98"/>
        <end position="117"/>
    </location>
</feature>
<evidence type="ECO:0000256" key="2">
    <source>
        <dbReference type="ARBA" id="ARBA00022989"/>
    </source>
</evidence>
<feature type="transmembrane region" description="Helical" evidence="4">
    <location>
        <begin position="73"/>
        <end position="92"/>
    </location>
</feature>
<sequence>MIREGITSCPAVIYSEDKRDGKLLTTFLLGLTYLILGCVQKLPSSTVSLLGAQLGPSQEKIKIHMMITFSIRQMGYICGFVCGGAAFDYFILPMEKQVMISFMLVIMALSCLFLPFFTSMLRIGIVLFISGVSMTFVSTGINTYVMDLYGVNSNTGIQFIYAWNLLGKFITYMATRIDYQKFSISPNITVSYENRREVFTKLFISYSTLGAFITLLALAWICLYRFSPREYQSHVPFDDSRQEKTTLGFQTLAVVTTVPMLISAAFLDFVYELLIRTYATNKLGRTVRKHENVISFYYISMVLGRQIAIVIAYKLLTPSWMISLDLLVQLFAACLMPLLHKFEDTLLWVVTGLVGLSSASLVPSTLAWLNSHIMITGKIIGSMYAASIITLMTVPIWLDETLLDDPEAPLYYMLLVPLFYATIFAIQIFLFRRERNLKSAIQESSDSQQIRRILETISRQGTHTGSRAPGEIRRAYTVP</sequence>
<protein>
    <recommendedName>
        <fullName evidence="7">Sodium-dependent glucose transporter 1</fullName>
    </recommendedName>
</protein>
<dbReference type="Proteomes" id="UP000499080">
    <property type="component" value="Unassembled WGS sequence"/>
</dbReference>
<feature type="transmembrane region" description="Helical" evidence="4">
    <location>
        <begin position="381"/>
        <end position="398"/>
    </location>
</feature>
<reference evidence="5 6" key="1">
    <citation type="journal article" date="2019" name="Sci. Rep.">
        <title>Orb-weaving spider Araneus ventricosus genome elucidates the spidroin gene catalogue.</title>
        <authorList>
            <person name="Kono N."/>
            <person name="Nakamura H."/>
            <person name="Ohtoshi R."/>
            <person name="Moran D.A.P."/>
            <person name="Shinohara A."/>
            <person name="Yoshida Y."/>
            <person name="Fujiwara M."/>
            <person name="Mori M."/>
            <person name="Tomita M."/>
            <person name="Arakawa K."/>
        </authorList>
    </citation>
    <scope>NUCLEOTIDE SEQUENCE [LARGE SCALE GENOMIC DNA]</scope>
</reference>
<dbReference type="OrthoDB" id="10349227at2759"/>
<evidence type="ECO:0000313" key="5">
    <source>
        <dbReference type="EMBL" id="GBM02308.1"/>
    </source>
</evidence>
<gene>
    <name evidence="5" type="ORF">AVEN_138435_1</name>
</gene>
<dbReference type="PANTHER" id="PTHR23121:SF9">
    <property type="entry name" value="SODIUM-DEPENDENT GLUCOSE TRANSPORTER 1"/>
    <property type="match status" value="1"/>
</dbReference>
<proteinExistence type="predicted"/>
<keyword evidence="2 4" id="KW-1133">Transmembrane helix</keyword>
<feature type="transmembrane region" description="Helical" evidence="4">
    <location>
        <begin position="203"/>
        <end position="226"/>
    </location>
</feature>
<evidence type="ECO:0000313" key="6">
    <source>
        <dbReference type="Proteomes" id="UP000499080"/>
    </source>
</evidence>
<dbReference type="SUPFAM" id="SSF103473">
    <property type="entry name" value="MFS general substrate transporter"/>
    <property type="match status" value="1"/>
</dbReference>
<dbReference type="EMBL" id="BGPR01000179">
    <property type="protein sequence ID" value="GBM02308.1"/>
    <property type="molecule type" value="Genomic_DNA"/>
</dbReference>